<evidence type="ECO:0000259" key="2">
    <source>
        <dbReference type="Pfam" id="PF13495"/>
    </source>
</evidence>
<dbReference type="Proteomes" id="UP000218767">
    <property type="component" value="Unassembled WGS sequence"/>
</dbReference>
<evidence type="ECO:0000313" key="3">
    <source>
        <dbReference type="EMBL" id="PCI76246.1"/>
    </source>
</evidence>
<dbReference type="GO" id="GO:0015074">
    <property type="term" value="P:DNA integration"/>
    <property type="evidence" value="ECO:0007669"/>
    <property type="project" value="InterPro"/>
</dbReference>
<keyword evidence="1" id="KW-0238">DNA-binding</keyword>
<reference evidence="4" key="1">
    <citation type="submission" date="2017-08" db="EMBL/GenBank/DDBJ databases">
        <title>A dynamic microbial community with high functional redundancy inhabits the cold, oxic subseafloor aquifer.</title>
        <authorList>
            <person name="Tully B.J."/>
            <person name="Wheat C.G."/>
            <person name="Glazer B.T."/>
            <person name="Huber J.A."/>
        </authorList>
    </citation>
    <scope>NUCLEOTIDE SEQUENCE [LARGE SCALE GENOMIC DNA]</scope>
</reference>
<protein>
    <recommendedName>
        <fullName evidence="2">Integrase SAM-like N-terminal domain-containing protein</fullName>
    </recommendedName>
</protein>
<dbReference type="InterPro" id="IPR004107">
    <property type="entry name" value="Integrase_SAM-like_N"/>
</dbReference>
<evidence type="ECO:0000313" key="4">
    <source>
        <dbReference type="Proteomes" id="UP000218767"/>
    </source>
</evidence>
<dbReference type="AlphaFoldDB" id="A0A2A4X166"/>
<organism evidence="3 4">
    <name type="scientific">SAR86 cluster bacterium</name>
    <dbReference type="NCBI Taxonomy" id="2030880"/>
    <lineage>
        <taxon>Bacteria</taxon>
        <taxon>Pseudomonadati</taxon>
        <taxon>Pseudomonadota</taxon>
        <taxon>Gammaproteobacteria</taxon>
        <taxon>SAR86 cluster</taxon>
    </lineage>
</organism>
<sequence>MAGEFLEEVRSNMRLRGYSLPTETTYLLWIRRFIHFTGNEHPTTVHLPICLRNF</sequence>
<dbReference type="EMBL" id="NVUL01000060">
    <property type="protein sequence ID" value="PCI76246.1"/>
    <property type="molecule type" value="Genomic_DNA"/>
</dbReference>
<name>A0A2A4X166_9GAMM</name>
<proteinExistence type="predicted"/>
<dbReference type="Gene3D" id="1.10.150.130">
    <property type="match status" value="1"/>
</dbReference>
<dbReference type="Pfam" id="PF13495">
    <property type="entry name" value="Phage_int_SAM_4"/>
    <property type="match status" value="1"/>
</dbReference>
<gene>
    <name evidence="3" type="ORF">COB20_11155</name>
</gene>
<feature type="domain" description="Integrase SAM-like N-terminal" evidence="2">
    <location>
        <begin position="5"/>
        <end position="44"/>
    </location>
</feature>
<evidence type="ECO:0000256" key="1">
    <source>
        <dbReference type="ARBA" id="ARBA00023125"/>
    </source>
</evidence>
<comment type="caution">
    <text evidence="3">The sequence shown here is derived from an EMBL/GenBank/DDBJ whole genome shotgun (WGS) entry which is preliminary data.</text>
</comment>
<dbReference type="InterPro" id="IPR010998">
    <property type="entry name" value="Integrase_recombinase_N"/>
</dbReference>
<accession>A0A2A4X166</accession>
<dbReference type="GO" id="GO:0003677">
    <property type="term" value="F:DNA binding"/>
    <property type="evidence" value="ECO:0007669"/>
    <property type="project" value="UniProtKB-KW"/>
</dbReference>